<reference evidence="1" key="1">
    <citation type="submission" date="2021-06" db="EMBL/GenBank/DDBJ databases">
        <authorList>
            <person name="Kallberg Y."/>
            <person name="Tangrot J."/>
            <person name="Rosling A."/>
        </authorList>
    </citation>
    <scope>NUCLEOTIDE SEQUENCE</scope>
    <source>
        <strain evidence="1">MT106</strain>
    </source>
</reference>
<dbReference type="OrthoDB" id="10598311at2759"/>
<evidence type="ECO:0000313" key="2">
    <source>
        <dbReference type="Proteomes" id="UP000789831"/>
    </source>
</evidence>
<proteinExistence type="predicted"/>
<dbReference type="EMBL" id="CAJVPL010003040">
    <property type="protein sequence ID" value="CAG8624911.1"/>
    <property type="molecule type" value="Genomic_DNA"/>
</dbReference>
<evidence type="ECO:0000313" key="1">
    <source>
        <dbReference type="EMBL" id="CAG8624911.1"/>
    </source>
</evidence>
<gene>
    <name evidence="1" type="ORF">AGERDE_LOCUS10237</name>
</gene>
<dbReference type="Proteomes" id="UP000789831">
    <property type="component" value="Unassembled WGS sequence"/>
</dbReference>
<accession>A0A9N9GTS8</accession>
<keyword evidence="2" id="KW-1185">Reference proteome</keyword>
<sequence length="161" mass="18255">MCNTVRHFKSPLKLPSQVILLRISNIYSLVELSSCKHHLVKVPDYDHEKELAMFLVEEVLSRLLANIQHVTNGVGRNITTTGASLQRSITLLDNLNQNELQVNTVDVNAPLIPEFRRETAFVAVGMTVAQEEAFIEQDYDSDKTVLTSFYNVLDFVTVLFF</sequence>
<comment type="caution">
    <text evidence="1">The sequence shown here is derived from an EMBL/GenBank/DDBJ whole genome shotgun (WGS) entry which is preliminary data.</text>
</comment>
<dbReference type="AlphaFoldDB" id="A0A9N9GTS8"/>
<name>A0A9N9GTS8_9GLOM</name>
<organism evidence="1 2">
    <name type="scientific">Ambispora gerdemannii</name>
    <dbReference type="NCBI Taxonomy" id="144530"/>
    <lineage>
        <taxon>Eukaryota</taxon>
        <taxon>Fungi</taxon>
        <taxon>Fungi incertae sedis</taxon>
        <taxon>Mucoromycota</taxon>
        <taxon>Glomeromycotina</taxon>
        <taxon>Glomeromycetes</taxon>
        <taxon>Archaeosporales</taxon>
        <taxon>Ambisporaceae</taxon>
        <taxon>Ambispora</taxon>
    </lineage>
</organism>
<protein>
    <submittedName>
        <fullName evidence="1">5084_t:CDS:1</fullName>
    </submittedName>
</protein>